<dbReference type="InterPro" id="IPR021466">
    <property type="entry name" value="Put_rhamnosyl_transferase"/>
</dbReference>
<evidence type="ECO:0000313" key="2">
    <source>
        <dbReference type="EMBL" id="WCR01736.1"/>
    </source>
</evidence>
<protein>
    <submittedName>
        <fullName evidence="1">Rhamnosyl transferase</fullName>
    </submittedName>
</protein>
<evidence type="ECO:0000313" key="3">
    <source>
        <dbReference type="Proteomes" id="UP000186216"/>
    </source>
</evidence>
<dbReference type="AlphaFoldDB" id="A0AA45W1W8"/>
<dbReference type="Pfam" id="PF11316">
    <property type="entry name" value="Rhamno_transf"/>
    <property type="match status" value="1"/>
</dbReference>
<dbReference type="EMBL" id="CP067140">
    <property type="protein sequence ID" value="WCR01736.1"/>
    <property type="molecule type" value="Genomic_DNA"/>
</dbReference>
<dbReference type="Proteomes" id="UP000186216">
    <property type="component" value="Unassembled WGS sequence"/>
</dbReference>
<gene>
    <name evidence="2" type="ORF">JHX88_12455</name>
    <name evidence="1" type="ORF">SAMN05421772_10280</name>
</gene>
<evidence type="ECO:0000313" key="4">
    <source>
        <dbReference type="Proteomes" id="UP001215549"/>
    </source>
</evidence>
<dbReference type="GO" id="GO:0016740">
    <property type="term" value="F:transferase activity"/>
    <property type="evidence" value="ECO:0007669"/>
    <property type="project" value="UniProtKB-KW"/>
</dbReference>
<sequence>MNNRIVGFCRFAFLGRGDWKGMQNPDATDAQILAERARMLFDPDRLIQRLFTLEHITLASIAGQTDQDFDFVILTSDSLPDEWKHRLAQLCDKVPQARLVVSDATDTNRALAPVLEEISRANAGPPLQFRLDDDDALGWRYMEKLRSHGRMLAELPRVAIGFPRGLSVITYEGAAPTFWQTHRGFTGAAARLQLESKSIFALNHFNLPRRMPAFTDLSIMGHLVLRWDNGDTATDGVPETPWGYEQVEEAQFGRDLKEHFPFLMEFDWSRLRRSDG</sequence>
<dbReference type="EMBL" id="FTOU01000002">
    <property type="protein sequence ID" value="SIS62673.1"/>
    <property type="molecule type" value="Genomic_DNA"/>
</dbReference>
<organism evidence="1 3">
    <name type="scientific">Paracoccus saliphilus</name>
    <dbReference type="NCBI Taxonomy" id="405559"/>
    <lineage>
        <taxon>Bacteria</taxon>
        <taxon>Pseudomonadati</taxon>
        <taxon>Pseudomonadota</taxon>
        <taxon>Alphaproteobacteria</taxon>
        <taxon>Rhodobacterales</taxon>
        <taxon>Paracoccaceae</taxon>
        <taxon>Paracoccus</taxon>
    </lineage>
</organism>
<name>A0AA45W1W8_9RHOB</name>
<dbReference type="Proteomes" id="UP001215549">
    <property type="component" value="Chromosome"/>
</dbReference>
<keyword evidence="1" id="KW-0808">Transferase</keyword>
<evidence type="ECO:0000313" key="1">
    <source>
        <dbReference type="EMBL" id="SIS62673.1"/>
    </source>
</evidence>
<accession>A0AA45W1W8</accession>
<reference evidence="2 4" key="2">
    <citation type="submission" date="2021-01" db="EMBL/GenBank/DDBJ databases">
        <title>Biogeographic distribution of Paracoccus.</title>
        <authorList>
            <person name="Hollensteiner J."/>
            <person name="Leineberger J."/>
            <person name="Brinkhoff T."/>
            <person name="Daniel R."/>
        </authorList>
    </citation>
    <scope>NUCLEOTIDE SEQUENCE [LARGE SCALE GENOMIC DNA]</scope>
    <source>
        <strain evidence="2 4">DSM 18447</strain>
    </source>
</reference>
<dbReference type="RefSeq" id="WP_076523123.1">
    <property type="nucleotide sequence ID" value="NZ_CP067140.1"/>
</dbReference>
<proteinExistence type="predicted"/>
<reference evidence="1 3" key="1">
    <citation type="submission" date="2017-01" db="EMBL/GenBank/DDBJ databases">
        <authorList>
            <person name="Varghese N."/>
            <person name="Submissions S."/>
        </authorList>
    </citation>
    <scope>NUCLEOTIDE SEQUENCE [LARGE SCALE GENOMIC DNA]</scope>
    <source>
        <strain evidence="1 3">DSM 18447</strain>
    </source>
</reference>
<keyword evidence="4" id="KW-1185">Reference proteome</keyword>